<feature type="region of interest" description="Disordered" evidence="1">
    <location>
        <begin position="126"/>
        <end position="150"/>
    </location>
</feature>
<keyword evidence="3" id="KW-1185">Reference proteome</keyword>
<organism evidence="2 3">
    <name type="scientific">Epichloe bromicola</name>
    <dbReference type="NCBI Taxonomy" id="79588"/>
    <lineage>
        <taxon>Eukaryota</taxon>
        <taxon>Fungi</taxon>
        <taxon>Dikarya</taxon>
        <taxon>Ascomycota</taxon>
        <taxon>Pezizomycotina</taxon>
        <taxon>Sordariomycetes</taxon>
        <taxon>Hypocreomycetidae</taxon>
        <taxon>Hypocreales</taxon>
        <taxon>Clavicipitaceae</taxon>
        <taxon>Epichloe</taxon>
    </lineage>
</organism>
<comment type="caution">
    <text evidence="2">The sequence shown here is derived from an EMBL/GenBank/DDBJ whole genome shotgun (WGS) entry which is preliminary data.</text>
</comment>
<dbReference type="EMBL" id="BAAFGZ010000008">
    <property type="protein sequence ID" value="GAB0131998.1"/>
    <property type="molecule type" value="Genomic_DNA"/>
</dbReference>
<evidence type="ECO:0000313" key="3">
    <source>
        <dbReference type="Proteomes" id="UP001562357"/>
    </source>
</evidence>
<evidence type="ECO:0000313" key="2">
    <source>
        <dbReference type="EMBL" id="GAB0131998.1"/>
    </source>
</evidence>
<evidence type="ECO:0008006" key="4">
    <source>
        <dbReference type="Google" id="ProtNLM"/>
    </source>
</evidence>
<protein>
    <recommendedName>
        <fullName evidence="4">DUF2382 domain-containing protein</fullName>
    </recommendedName>
</protein>
<dbReference type="Proteomes" id="UP001562357">
    <property type="component" value="Unassembled WGS sequence"/>
</dbReference>
<accession>A0ABQ0CEY2</accession>
<evidence type="ECO:0000256" key="1">
    <source>
        <dbReference type="SAM" id="MobiDB-lite"/>
    </source>
</evidence>
<name>A0ABQ0CEY2_9HYPO</name>
<reference evidence="3" key="1">
    <citation type="submission" date="2024-06" db="EMBL/GenBank/DDBJ databases">
        <title>Draft Genome Sequences of Epichloe bromicola Strains Isolated from Elymus ciliaris.</title>
        <authorList>
            <consortium name="Epichloe bromicola genome sequencing consortium"/>
            <person name="Miura A."/>
            <person name="Imano S."/>
            <person name="Ashida A."/>
            <person name="Sato I."/>
            <person name="Chiba S."/>
            <person name="Tanaka A."/>
            <person name="Camagna M."/>
            <person name="Takemoto D."/>
        </authorList>
    </citation>
    <scope>NUCLEOTIDE SEQUENCE [LARGE SCALE GENOMIC DNA]</scope>
    <source>
        <strain evidence="3">DP</strain>
    </source>
</reference>
<proteinExistence type="predicted"/>
<sequence length="150" mass="17035">MREEEGSWHPGSPSLLILIRNPGQGALFERDREVSFETDREAPLETDREVLFETDQEVLFGTDQEVLFGTDQEASFETDPEAPFEIGHEPLEQEVLVREAPSFQVPIATSRVDIHPDDGQEAAVIDSREESGLVKEQVRHEDESVHDRRP</sequence>
<gene>
    <name evidence="2" type="primary">g449</name>
    <name evidence="2" type="ORF">EsDP_00000449</name>
</gene>